<organism evidence="9 10">
    <name type="scientific">Tersicoccus phoenicis</name>
    <dbReference type="NCBI Taxonomy" id="554083"/>
    <lineage>
        <taxon>Bacteria</taxon>
        <taxon>Bacillati</taxon>
        <taxon>Actinomycetota</taxon>
        <taxon>Actinomycetes</taxon>
        <taxon>Micrococcales</taxon>
        <taxon>Micrococcaceae</taxon>
        <taxon>Tersicoccus</taxon>
    </lineage>
</organism>
<evidence type="ECO:0000256" key="3">
    <source>
        <dbReference type="ARBA" id="ARBA00022723"/>
    </source>
</evidence>
<dbReference type="InterPro" id="IPR019831">
    <property type="entry name" value="Mn/Fe_SOD_N"/>
</dbReference>
<feature type="binding site" evidence="5">
    <location>
        <position position="165"/>
    </location>
    <ligand>
        <name>Mn(2+)</name>
        <dbReference type="ChEBI" id="CHEBI:29035"/>
    </ligand>
</feature>
<dbReference type="InterPro" id="IPR036324">
    <property type="entry name" value="Mn/Fe_SOD_N_sf"/>
</dbReference>
<dbReference type="OrthoDB" id="9803125at2"/>
<dbReference type="InterPro" id="IPR019833">
    <property type="entry name" value="Mn/Fe_SOD_BS"/>
</dbReference>
<keyword evidence="4 6" id="KW-0560">Oxidoreductase</keyword>
<evidence type="ECO:0000259" key="8">
    <source>
        <dbReference type="Pfam" id="PF02777"/>
    </source>
</evidence>
<evidence type="ECO:0000313" key="9">
    <source>
        <dbReference type="EMBL" id="OMH26343.1"/>
    </source>
</evidence>
<dbReference type="GO" id="GO:0004784">
    <property type="term" value="F:superoxide dismutase activity"/>
    <property type="evidence" value="ECO:0007669"/>
    <property type="project" value="UniProtKB-EC"/>
</dbReference>
<evidence type="ECO:0000256" key="1">
    <source>
        <dbReference type="ARBA" id="ARBA00008714"/>
    </source>
</evidence>
<evidence type="ECO:0000259" key="7">
    <source>
        <dbReference type="Pfam" id="PF00081"/>
    </source>
</evidence>
<feature type="domain" description="Manganese/iron superoxide dismutase C-terminal" evidence="8">
    <location>
        <begin position="96"/>
        <end position="198"/>
    </location>
</feature>
<accession>A0A1R1LFP4</accession>
<keyword evidence="3 5" id="KW-0479">Metal-binding</keyword>
<dbReference type="PIRSF" id="PIRSF000349">
    <property type="entry name" value="SODismutase"/>
    <property type="match status" value="1"/>
</dbReference>
<dbReference type="Pfam" id="PF00081">
    <property type="entry name" value="Sod_Fe_N"/>
    <property type="match status" value="1"/>
</dbReference>
<dbReference type="SUPFAM" id="SSF54719">
    <property type="entry name" value="Fe,Mn superoxide dismutase (SOD), C-terminal domain"/>
    <property type="match status" value="1"/>
</dbReference>
<evidence type="ECO:0000256" key="4">
    <source>
        <dbReference type="ARBA" id="ARBA00023002"/>
    </source>
</evidence>
<dbReference type="PANTHER" id="PTHR11404">
    <property type="entry name" value="SUPEROXIDE DISMUTASE 2"/>
    <property type="match status" value="1"/>
</dbReference>
<dbReference type="FunFam" id="3.55.40.20:FF:000004">
    <property type="entry name" value="Superoxide dismutase [Fe]"/>
    <property type="match status" value="1"/>
</dbReference>
<evidence type="ECO:0000313" key="10">
    <source>
        <dbReference type="Proteomes" id="UP000187085"/>
    </source>
</evidence>
<dbReference type="Gene3D" id="3.55.40.20">
    <property type="entry name" value="Iron/manganese superoxide dismutase, C-terminal domain"/>
    <property type="match status" value="1"/>
</dbReference>
<proteinExistence type="inferred from homology"/>
<dbReference type="FunFam" id="1.10.287.990:FF:000001">
    <property type="entry name" value="Superoxide dismutase"/>
    <property type="match status" value="1"/>
</dbReference>
<protein>
    <recommendedName>
        <fullName evidence="2 6">Superoxide dismutase</fullName>
        <ecNumber evidence="2 6">1.15.1.1</ecNumber>
    </recommendedName>
</protein>
<dbReference type="AlphaFoldDB" id="A0A1R1LFP4"/>
<dbReference type="Proteomes" id="UP000187085">
    <property type="component" value="Unassembled WGS sequence"/>
</dbReference>
<dbReference type="STRING" id="554083.BKD30_05120"/>
<feature type="domain" description="Manganese/iron superoxide dismutase N-terminal" evidence="7">
    <location>
        <begin position="8"/>
        <end position="89"/>
    </location>
</feature>
<comment type="similarity">
    <text evidence="1 6">Belongs to the iron/manganese superoxide dismutase family.</text>
</comment>
<gene>
    <name evidence="9" type="ORF">BKD30_05120</name>
</gene>
<feature type="binding site" evidence="5">
    <location>
        <position position="81"/>
    </location>
    <ligand>
        <name>Mn(2+)</name>
        <dbReference type="ChEBI" id="CHEBI:29035"/>
    </ligand>
</feature>
<feature type="binding site" evidence="5">
    <location>
        <position position="33"/>
    </location>
    <ligand>
        <name>Mn(2+)</name>
        <dbReference type="ChEBI" id="CHEBI:29035"/>
    </ligand>
</feature>
<keyword evidence="10" id="KW-1185">Reference proteome</keyword>
<comment type="caution">
    <text evidence="9">The sequence shown here is derived from an EMBL/GenBank/DDBJ whole genome shotgun (WGS) entry which is preliminary data.</text>
</comment>
<reference evidence="9 10" key="1">
    <citation type="submission" date="2016-12" db="EMBL/GenBank/DDBJ databases">
        <title>Draft genome of Tersicoccus phoenicis 1P05MA.</title>
        <authorList>
            <person name="Nakajima Y."/>
            <person name="Yoshizawa S."/>
            <person name="Nakamura K."/>
            <person name="Ogura Y."/>
            <person name="Hayashi T."/>
            <person name="Kogure K."/>
        </authorList>
    </citation>
    <scope>NUCLEOTIDE SEQUENCE [LARGE SCALE GENOMIC DNA]</scope>
    <source>
        <strain evidence="9 10">1p05MA</strain>
    </source>
</reference>
<dbReference type="EC" id="1.15.1.1" evidence="2 6"/>
<dbReference type="InterPro" id="IPR050265">
    <property type="entry name" value="Fe/Mn_Superoxide_Dismutase"/>
</dbReference>
<dbReference type="PROSITE" id="PS00088">
    <property type="entry name" value="SOD_MN"/>
    <property type="match status" value="1"/>
</dbReference>
<dbReference type="PANTHER" id="PTHR11404:SF6">
    <property type="entry name" value="SUPEROXIDE DISMUTASE [MN], MITOCHONDRIAL"/>
    <property type="match status" value="1"/>
</dbReference>
<dbReference type="PRINTS" id="PR01703">
    <property type="entry name" value="MNSODISMTASE"/>
</dbReference>
<dbReference type="EMBL" id="MRDE01000022">
    <property type="protein sequence ID" value="OMH26343.1"/>
    <property type="molecule type" value="Genomic_DNA"/>
</dbReference>
<dbReference type="Gene3D" id="1.10.287.990">
    <property type="entry name" value="Fe,Mn superoxide dismutase (SOD) domain"/>
    <property type="match status" value="1"/>
</dbReference>
<comment type="function">
    <text evidence="6">Destroys radicals which are normally produced within the cells and which are toxic to biological systems.</text>
</comment>
<dbReference type="InterPro" id="IPR036314">
    <property type="entry name" value="SOD_C_sf"/>
</dbReference>
<dbReference type="GO" id="GO:0046872">
    <property type="term" value="F:metal ion binding"/>
    <property type="evidence" value="ECO:0007669"/>
    <property type="project" value="UniProtKB-KW"/>
</dbReference>
<name>A0A1R1LFP4_9MICC</name>
<evidence type="ECO:0000256" key="2">
    <source>
        <dbReference type="ARBA" id="ARBA00012682"/>
    </source>
</evidence>
<comment type="catalytic activity">
    <reaction evidence="6">
        <text>2 superoxide + 2 H(+) = H2O2 + O2</text>
        <dbReference type="Rhea" id="RHEA:20696"/>
        <dbReference type="ChEBI" id="CHEBI:15378"/>
        <dbReference type="ChEBI" id="CHEBI:15379"/>
        <dbReference type="ChEBI" id="CHEBI:16240"/>
        <dbReference type="ChEBI" id="CHEBI:18421"/>
        <dbReference type="EC" id="1.15.1.1"/>
    </reaction>
</comment>
<dbReference type="SUPFAM" id="SSF46609">
    <property type="entry name" value="Fe,Mn superoxide dismutase (SOD), N-terminal domain"/>
    <property type="match status" value="1"/>
</dbReference>
<dbReference type="Pfam" id="PF02777">
    <property type="entry name" value="Sod_Fe_C"/>
    <property type="match status" value="1"/>
</dbReference>
<evidence type="ECO:0000256" key="5">
    <source>
        <dbReference type="PIRSR" id="PIRSR000349-1"/>
    </source>
</evidence>
<dbReference type="InterPro" id="IPR019832">
    <property type="entry name" value="Mn/Fe_SOD_C"/>
</dbReference>
<sequence>MEEFVSEKYTLPDLPYDYAALEPHISARIMELHHDKHHKTYVDGANTALEKLAEARANGDFANVPKLSKDLAFHLGGHLNHTIFWNNLSPDGGDKPEGELAAAIDDAFGSFDAFVGHFTNAATSLQGSGWAVLAFEPLGQNLVIEQLYDQQGNIPVGTIPLLQLDMWEHAFYLDYVNVKADYVKAFWNIVNWNDVSARLAAARTGAHQLIVPA</sequence>
<evidence type="ECO:0000256" key="6">
    <source>
        <dbReference type="RuleBase" id="RU000414"/>
    </source>
</evidence>
<feature type="binding site" evidence="5">
    <location>
        <position position="169"/>
    </location>
    <ligand>
        <name>Mn(2+)</name>
        <dbReference type="ChEBI" id="CHEBI:29035"/>
    </ligand>
</feature>
<dbReference type="InterPro" id="IPR001189">
    <property type="entry name" value="Mn/Fe_SOD"/>
</dbReference>